<dbReference type="STRING" id="930128.SAMN05192532_102272"/>
<evidence type="ECO:0000313" key="5">
    <source>
        <dbReference type="EMBL" id="SFE54819.1"/>
    </source>
</evidence>
<dbReference type="Pfam" id="PF07883">
    <property type="entry name" value="Cupin_2"/>
    <property type="match status" value="1"/>
</dbReference>
<evidence type="ECO:0000256" key="3">
    <source>
        <dbReference type="SAM" id="MobiDB-lite"/>
    </source>
</evidence>
<gene>
    <name evidence="5" type="ORF">SAMN05192532_102272</name>
</gene>
<reference evidence="5 6" key="1">
    <citation type="submission" date="2016-10" db="EMBL/GenBank/DDBJ databases">
        <authorList>
            <person name="de Groot N.N."/>
        </authorList>
    </citation>
    <scope>NUCLEOTIDE SEQUENCE [LARGE SCALE GENOMIC DNA]</scope>
    <source>
        <strain evidence="5 6">DSM 23995</strain>
    </source>
</reference>
<dbReference type="PANTHER" id="PTHR41517:SF1">
    <property type="entry name" value="CUPIN"/>
    <property type="match status" value="1"/>
</dbReference>
<organism evidence="5 6">
    <name type="scientific">Alteribacillus iranensis</name>
    <dbReference type="NCBI Taxonomy" id="930128"/>
    <lineage>
        <taxon>Bacteria</taxon>
        <taxon>Bacillati</taxon>
        <taxon>Bacillota</taxon>
        <taxon>Bacilli</taxon>
        <taxon>Bacillales</taxon>
        <taxon>Bacillaceae</taxon>
        <taxon>Alteribacillus</taxon>
    </lineage>
</organism>
<accession>A0A1I2BFI1</accession>
<proteinExistence type="predicted"/>
<dbReference type="Gene3D" id="2.60.120.10">
    <property type="entry name" value="Jelly Rolls"/>
    <property type="match status" value="1"/>
</dbReference>
<evidence type="ECO:0000256" key="1">
    <source>
        <dbReference type="ARBA" id="ARBA00022964"/>
    </source>
</evidence>
<dbReference type="EMBL" id="FONT01000002">
    <property type="protein sequence ID" value="SFE54819.1"/>
    <property type="molecule type" value="Genomic_DNA"/>
</dbReference>
<feature type="compositionally biased region" description="Polar residues" evidence="3">
    <location>
        <begin position="169"/>
        <end position="188"/>
    </location>
</feature>
<dbReference type="InterPro" id="IPR047183">
    <property type="entry name" value="GDO-like"/>
</dbReference>
<evidence type="ECO:0000256" key="2">
    <source>
        <dbReference type="ARBA" id="ARBA00023002"/>
    </source>
</evidence>
<name>A0A1I2BFI1_9BACI</name>
<feature type="region of interest" description="Disordered" evidence="3">
    <location>
        <begin position="150"/>
        <end position="188"/>
    </location>
</feature>
<keyword evidence="1 5" id="KW-0223">Dioxygenase</keyword>
<evidence type="ECO:0000313" key="6">
    <source>
        <dbReference type="Proteomes" id="UP000199516"/>
    </source>
</evidence>
<protein>
    <submittedName>
        <fullName evidence="5">Gentisate 1,2-dioxygenase</fullName>
    </submittedName>
</protein>
<feature type="domain" description="Cupin type-2" evidence="4">
    <location>
        <begin position="69"/>
        <end position="134"/>
    </location>
</feature>
<sequence>MSVNPGKILPYVDYVEAMRKPLLSPAMWKWDDIENQLYSSDSDRRHLVTLGHPELEEEASAVHDLAIVIQVIKPGEKSNLHRHGPWAIHFVVRGEGYTAINDEKYHWGFGDTVLTPAWTYHEHVNTSETEDAILYTFQNSPALSRSNNLFREEPAGLPPKHVLQKDDPNQSFQPEPPVTANNDVTNWK</sequence>
<keyword evidence="6" id="KW-1185">Reference proteome</keyword>
<evidence type="ECO:0000259" key="4">
    <source>
        <dbReference type="Pfam" id="PF07883"/>
    </source>
</evidence>
<dbReference type="InterPro" id="IPR013096">
    <property type="entry name" value="Cupin_2"/>
</dbReference>
<dbReference type="AlphaFoldDB" id="A0A1I2BFI1"/>
<dbReference type="PANTHER" id="PTHR41517">
    <property type="entry name" value="1,2-DIOXYGENASE PROTEIN-RELATED"/>
    <property type="match status" value="1"/>
</dbReference>
<dbReference type="InterPro" id="IPR014710">
    <property type="entry name" value="RmlC-like_jellyroll"/>
</dbReference>
<dbReference type="SUPFAM" id="SSF51182">
    <property type="entry name" value="RmlC-like cupins"/>
    <property type="match status" value="1"/>
</dbReference>
<dbReference type="GO" id="GO:0051213">
    <property type="term" value="F:dioxygenase activity"/>
    <property type="evidence" value="ECO:0007669"/>
    <property type="project" value="UniProtKB-KW"/>
</dbReference>
<dbReference type="InterPro" id="IPR011051">
    <property type="entry name" value="RmlC_Cupin_sf"/>
</dbReference>
<keyword evidence="2" id="KW-0560">Oxidoreductase</keyword>
<dbReference type="RefSeq" id="WP_177194707.1">
    <property type="nucleotide sequence ID" value="NZ_FONT01000002.1"/>
</dbReference>
<dbReference type="Proteomes" id="UP000199516">
    <property type="component" value="Unassembled WGS sequence"/>
</dbReference>